<keyword evidence="10" id="KW-1185">Reference proteome</keyword>
<dbReference type="SUPFAM" id="SSF51269">
    <property type="entry name" value="AFP III-like domain"/>
    <property type="match status" value="1"/>
</dbReference>
<comment type="subcellular location">
    <subcellularLocation>
        <location evidence="1 7">Periplasm</location>
    </subcellularLocation>
</comment>
<dbReference type="Gene3D" id="3.90.1210.10">
    <property type="entry name" value="Antifreeze-like/N-acetylneuraminic acid synthase C-terminal domain"/>
    <property type="match status" value="1"/>
</dbReference>
<keyword evidence="7" id="KW-1005">Bacterial flagellum biogenesis</keyword>
<evidence type="ECO:0000256" key="5">
    <source>
        <dbReference type="ARBA" id="ARBA00022764"/>
    </source>
</evidence>
<dbReference type="NCBIfam" id="TIGR03170">
    <property type="entry name" value="flgA_cterm"/>
    <property type="match status" value="1"/>
</dbReference>
<gene>
    <name evidence="9" type="primary">flgA</name>
    <name evidence="9" type="ORF">CKO13_07815</name>
</gene>
<keyword evidence="9" id="KW-0282">Flagellum</keyword>
<dbReference type="InterPro" id="IPR036732">
    <property type="entry name" value="AFP_Neu5c_C_sf"/>
</dbReference>
<feature type="signal peptide" evidence="7">
    <location>
        <begin position="1"/>
        <end position="36"/>
    </location>
</feature>
<keyword evidence="9" id="KW-0966">Cell projection</keyword>
<accession>A0ABS1E7I2</accession>
<evidence type="ECO:0000313" key="9">
    <source>
        <dbReference type="EMBL" id="MBK1726928.1"/>
    </source>
</evidence>
<dbReference type="SMART" id="SM00858">
    <property type="entry name" value="SAF"/>
    <property type="match status" value="1"/>
</dbReference>
<dbReference type="Pfam" id="PF17656">
    <property type="entry name" value="ChapFlgA_N"/>
    <property type="match status" value="1"/>
</dbReference>
<comment type="function">
    <text evidence="6 7">Involved in the assembly process of the P-ring formation. It may associate with FlgF on the rod constituting a structure essential for the P-ring assembly or may act as a modulator protein for the P-ring assembly.</text>
</comment>
<evidence type="ECO:0000256" key="1">
    <source>
        <dbReference type="ARBA" id="ARBA00004418"/>
    </source>
</evidence>
<feature type="chain" id="PRO_5044950283" description="Flagella basal body P-ring formation protein FlgA" evidence="7">
    <location>
        <begin position="37"/>
        <end position="250"/>
    </location>
</feature>
<dbReference type="PANTHER" id="PTHR36307">
    <property type="entry name" value="FLAGELLA BASAL BODY P-RING FORMATION PROTEIN FLGA"/>
    <property type="match status" value="1"/>
</dbReference>
<dbReference type="RefSeq" id="WP_200259166.1">
    <property type="nucleotide sequence ID" value="NZ_NRSH01000080.1"/>
</dbReference>
<reference evidence="9 10" key="1">
    <citation type="journal article" date="2020" name="Microorganisms">
        <title>Osmotic Adaptation and Compatible Solute Biosynthesis of Phototrophic Bacteria as Revealed from Genome Analyses.</title>
        <authorList>
            <person name="Imhoff J.F."/>
            <person name="Rahn T."/>
            <person name="Kunzel S."/>
            <person name="Keller A."/>
            <person name="Neulinger S.C."/>
        </authorList>
    </citation>
    <scope>NUCLEOTIDE SEQUENCE [LARGE SCALE GENOMIC DNA]</scope>
    <source>
        <strain evidence="9 10">DSM 15116</strain>
    </source>
</reference>
<dbReference type="InterPro" id="IPR041231">
    <property type="entry name" value="FlgA_N"/>
</dbReference>
<dbReference type="Pfam" id="PF13144">
    <property type="entry name" value="ChapFlgA"/>
    <property type="match status" value="1"/>
</dbReference>
<dbReference type="CDD" id="cd11614">
    <property type="entry name" value="SAF_CpaB_FlgA_like"/>
    <property type="match status" value="1"/>
</dbReference>
<dbReference type="PANTHER" id="PTHR36307:SF1">
    <property type="entry name" value="FLAGELLA BASAL BODY P-RING FORMATION PROTEIN FLGA"/>
    <property type="match status" value="1"/>
</dbReference>
<evidence type="ECO:0000259" key="8">
    <source>
        <dbReference type="SMART" id="SM00858"/>
    </source>
</evidence>
<proteinExistence type="inferred from homology"/>
<organism evidence="9 10">
    <name type="scientific">Halorhodospira neutriphila</name>
    <dbReference type="NCBI Taxonomy" id="168379"/>
    <lineage>
        <taxon>Bacteria</taxon>
        <taxon>Pseudomonadati</taxon>
        <taxon>Pseudomonadota</taxon>
        <taxon>Gammaproteobacteria</taxon>
        <taxon>Chromatiales</taxon>
        <taxon>Ectothiorhodospiraceae</taxon>
        <taxon>Halorhodospira</taxon>
    </lineage>
</organism>
<evidence type="ECO:0000256" key="2">
    <source>
        <dbReference type="ARBA" id="ARBA00010474"/>
    </source>
</evidence>
<name>A0ABS1E7I2_9GAMM</name>
<protein>
    <recommendedName>
        <fullName evidence="3 7">Flagella basal body P-ring formation protein FlgA</fullName>
    </recommendedName>
</protein>
<evidence type="ECO:0000256" key="6">
    <source>
        <dbReference type="ARBA" id="ARBA00025643"/>
    </source>
</evidence>
<keyword evidence="5 7" id="KW-0574">Periplasm</keyword>
<evidence type="ECO:0000256" key="3">
    <source>
        <dbReference type="ARBA" id="ARBA00014754"/>
    </source>
</evidence>
<comment type="similarity">
    <text evidence="2 7">Belongs to the FlgA family.</text>
</comment>
<dbReference type="InterPro" id="IPR017585">
    <property type="entry name" value="SAF_FlgA"/>
</dbReference>
<keyword evidence="9" id="KW-0969">Cilium</keyword>
<dbReference type="EMBL" id="NRSH01000080">
    <property type="protein sequence ID" value="MBK1726928.1"/>
    <property type="molecule type" value="Genomic_DNA"/>
</dbReference>
<sequence>MATAARPRGTASPRPRAPSPRPCALLLLLLIGSAAAADRPRQSPEALEAAAEAFLEEALAEAYEEVEVTARGLDGRLSLRPCNAPLEAFIPHGRDPLRASTVGVRCTGEAPWTVYVRTEIEARSSVLVAARPLQRGARLRRSDVSAAMRDVRRIHGQWYTDPQEVVGQQVRRRLRQGEPLTASQLEAPVLVERGERVLIEAGRGAAIRITSRGRALDDGRQGERVRVENLDSGQEIEGRVIGEGRVRVGF</sequence>
<keyword evidence="4 7" id="KW-0732">Signal</keyword>
<evidence type="ECO:0000256" key="4">
    <source>
        <dbReference type="ARBA" id="ARBA00022729"/>
    </source>
</evidence>
<dbReference type="InterPro" id="IPR013974">
    <property type="entry name" value="SAF"/>
</dbReference>
<evidence type="ECO:0000313" key="10">
    <source>
        <dbReference type="Proteomes" id="UP000738126"/>
    </source>
</evidence>
<feature type="domain" description="SAF" evidence="8">
    <location>
        <begin position="124"/>
        <end position="186"/>
    </location>
</feature>
<dbReference type="Gene3D" id="2.30.30.760">
    <property type="match status" value="1"/>
</dbReference>
<comment type="caution">
    <text evidence="9">The sequence shown here is derived from an EMBL/GenBank/DDBJ whole genome shotgun (WGS) entry which is preliminary data.</text>
</comment>
<dbReference type="InterPro" id="IPR039246">
    <property type="entry name" value="Flagellar_FlgA"/>
</dbReference>
<dbReference type="Proteomes" id="UP000738126">
    <property type="component" value="Unassembled WGS sequence"/>
</dbReference>
<evidence type="ECO:0000256" key="7">
    <source>
        <dbReference type="RuleBase" id="RU362063"/>
    </source>
</evidence>